<dbReference type="EMBL" id="RWGY01000007">
    <property type="protein sequence ID" value="TVU39465.1"/>
    <property type="molecule type" value="Genomic_DNA"/>
</dbReference>
<dbReference type="Proteomes" id="UP000324897">
    <property type="component" value="Chromosome 4"/>
</dbReference>
<organism evidence="1 2">
    <name type="scientific">Eragrostis curvula</name>
    <name type="common">weeping love grass</name>
    <dbReference type="NCBI Taxonomy" id="38414"/>
    <lineage>
        <taxon>Eukaryota</taxon>
        <taxon>Viridiplantae</taxon>
        <taxon>Streptophyta</taxon>
        <taxon>Embryophyta</taxon>
        <taxon>Tracheophyta</taxon>
        <taxon>Spermatophyta</taxon>
        <taxon>Magnoliopsida</taxon>
        <taxon>Liliopsida</taxon>
        <taxon>Poales</taxon>
        <taxon>Poaceae</taxon>
        <taxon>PACMAD clade</taxon>
        <taxon>Chloridoideae</taxon>
        <taxon>Eragrostideae</taxon>
        <taxon>Eragrostidinae</taxon>
        <taxon>Eragrostis</taxon>
    </lineage>
</organism>
<proteinExistence type="predicted"/>
<evidence type="ECO:0000313" key="1">
    <source>
        <dbReference type="EMBL" id="TVU39465.1"/>
    </source>
</evidence>
<keyword evidence="2" id="KW-1185">Reference proteome</keyword>
<gene>
    <name evidence="1" type="ORF">EJB05_12885</name>
</gene>
<protein>
    <submittedName>
        <fullName evidence="1">Uncharacterized protein</fullName>
    </submittedName>
</protein>
<evidence type="ECO:0000313" key="2">
    <source>
        <dbReference type="Proteomes" id="UP000324897"/>
    </source>
</evidence>
<dbReference type="AlphaFoldDB" id="A0A5J9VV51"/>
<reference evidence="1 2" key="1">
    <citation type="journal article" date="2019" name="Sci. Rep.">
        <title>A high-quality genome of Eragrostis curvula grass provides insights into Poaceae evolution and supports new strategies to enhance forage quality.</title>
        <authorList>
            <person name="Carballo J."/>
            <person name="Santos B.A.C.M."/>
            <person name="Zappacosta D."/>
            <person name="Garbus I."/>
            <person name="Selva J.P."/>
            <person name="Gallo C.A."/>
            <person name="Diaz A."/>
            <person name="Albertini E."/>
            <person name="Caccamo M."/>
            <person name="Echenique V."/>
        </authorList>
    </citation>
    <scope>NUCLEOTIDE SEQUENCE [LARGE SCALE GENOMIC DNA]</scope>
    <source>
        <strain evidence="2">cv. Victoria</strain>
        <tissue evidence="1">Leaf</tissue>
    </source>
</reference>
<dbReference type="Gramene" id="TVU39465">
    <property type="protein sequence ID" value="TVU39465"/>
    <property type="gene ID" value="EJB05_12885"/>
</dbReference>
<sequence>MVDWGKLTSTTCYQDGKARNGNPKKRAFHHAHELSIGIEPSMCFKPPEQLDVIVDAIGLHCHVVMQAAGEEPVQQQKNLMKISGCIYAECSSNRHTTPDYNEAKRMARWIANKAVDTDLAR</sequence>
<accession>A0A5J9VV51</accession>
<comment type="caution">
    <text evidence="1">The sequence shown here is derived from an EMBL/GenBank/DDBJ whole genome shotgun (WGS) entry which is preliminary data.</text>
</comment>
<name>A0A5J9VV51_9POAL</name>